<evidence type="ECO:0000259" key="19">
    <source>
        <dbReference type="PROSITE" id="PS51007"/>
    </source>
</evidence>
<keyword evidence="21" id="KW-1185">Reference proteome</keyword>
<dbReference type="RefSeq" id="WP_161074358.1">
    <property type="nucleotide sequence ID" value="NZ_CP086370.1"/>
</dbReference>
<comment type="subcellular location">
    <subcellularLocation>
        <location evidence="1 14">Periplasm</location>
    </subcellularLocation>
</comment>
<feature type="domain" description="Cytochrome c" evidence="19">
    <location>
        <begin position="58"/>
        <end position="144"/>
    </location>
</feature>
<feature type="binding site" description="axial binding residue" evidence="17">
    <location>
        <position position="183"/>
    </location>
    <ligand>
        <name>heme c</name>
        <dbReference type="ChEBI" id="CHEBI:61717"/>
        <label>2</label>
    </ligand>
    <ligandPart>
        <name>Fe</name>
        <dbReference type="ChEBI" id="CHEBI:18248"/>
    </ligandPart>
</feature>
<evidence type="ECO:0000256" key="18">
    <source>
        <dbReference type="SAM" id="SignalP"/>
    </source>
</evidence>
<keyword evidence="10 14" id="KW-0408">Iron</keyword>
<evidence type="ECO:0000256" key="4">
    <source>
        <dbReference type="ARBA" id="ARBA00022617"/>
    </source>
</evidence>
<dbReference type="SUPFAM" id="SSF46626">
    <property type="entry name" value="Cytochrome c"/>
    <property type="match status" value="2"/>
</dbReference>
<keyword evidence="5 14" id="KW-0808">Transferase</keyword>
<dbReference type="InterPro" id="IPR009056">
    <property type="entry name" value="Cyt_c-like_dom"/>
</dbReference>
<evidence type="ECO:0000256" key="14">
    <source>
        <dbReference type="PIRNR" id="PIRNR038455"/>
    </source>
</evidence>
<dbReference type="EMBL" id="WWCU01000031">
    <property type="protein sequence ID" value="MYN10063.1"/>
    <property type="molecule type" value="Genomic_DNA"/>
</dbReference>
<evidence type="ECO:0000256" key="9">
    <source>
        <dbReference type="ARBA" id="ARBA00022982"/>
    </source>
</evidence>
<evidence type="ECO:0000256" key="16">
    <source>
        <dbReference type="PIRSR" id="PIRSR038455-2"/>
    </source>
</evidence>
<evidence type="ECO:0000256" key="13">
    <source>
        <dbReference type="ARBA" id="ARBA00048423"/>
    </source>
</evidence>
<sequence length="263" mass="28127">MKAGRAARQHAAAMAACFATACAALAVTPPDTRKSGAEFMNASTQAMQRDDTQNPAMLWVSGGEALWNAKAGKSDRSCASCHGDAKQSMRGVAARFPAFDKASGRVVSLGQRIDMCRQGAQQAAPLKPESEDLLSLESYVALQSRGMPMNPPQDPGTIAAAAKGGQLYRQRIGQLNLSCAQCHDENWGRKLAGATIPQGHANAYPIYRLEWQAVGSLQRRLRNCMSGVRAEVPPYGAQDLVDLEAFLSLRARGMALETPGVRP</sequence>
<evidence type="ECO:0000256" key="2">
    <source>
        <dbReference type="ARBA" id="ARBA00011530"/>
    </source>
</evidence>
<comment type="catalytic activity">
    <reaction evidence="13 14">
        <text>S-sulfanyl-L-cysteinyl-[SoxY protein] + thiosulfate + 2 Fe(III)-[cytochrome c] = S-(2-sulfodisulfanyl)-L-cysteinyl-[SoxY protein] + 2 Fe(II)-[cytochrome c] + 2 H(+)</text>
        <dbReference type="Rhea" id="RHEA:51224"/>
        <dbReference type="Rhea" id="RHEA-COMP:10350"/>
        <dbReference type="Rhea" id="RHEA-COMP:14399"/>
        <dbReference type="Rhea" id="RHEA-COMP:14689"/>
        <dbReference type="Rhea" id="RHEA-COMP:14690"/>
        <dbReference type="ChEBI" id="CHEBI:15378"/>
        <dbReference type="ChEBI" id="CHEBI:29033"/>
        <dbReference type="ChEBI" id="CHEBI:29034"/>
        <dbReference type="ChEBI" id="CHEBI:33542"/>
        <dbReference type="ChEBI" id="CHEBI:61963"/>
        <dbReference type="ChEBI" id="CHEBI:140664"/>
        <dbReference type="EC" id="2.8.5.2"/>
    </reaction>
</comment>
<dbReference type="GO" id="GO:0019417">
    <property type="term" value="P:sulfur oxidation"/>
    <property type="evidence" value="ECO:0007669"/>
    <property type="project" value="InterPro"/>
</dbReference>
<evidence type="ECO:0000256" key="6">
    <source>
        <dbReference type="ARBA" id="ARBA00022723"/>
    </source>
</evidence>
<dbReference type="PIRSF" id="PIRSF038455">
    <property type="entry name" value="SoxA"/>
    <property type="match status" value="1"/>
</dbReference>
<evidence type="ECO:0000256" key="12">
    <source>
        <dbReference type="ARBA" id="ARBA00048077"/>
    </source>
</evidence>
<dbReference type="Proteomes" id="UP000450676">
    <property type="component" value="Unassembled WGS sequence"/>
</dbReference>
<feature type="binding site" description="covalent" evidence="16">
    <location>
        <position position="179"/>
    </location>
    <ligand>
        <name>heme c</name>
        <dbReference type="ChEBI" id="CHEBI:61717"/>
        <label>2</label>
    </ligand>
</feature>
<feature type="binding site" description="axial binding residue" evidence="17">
    <location>
        <position position="224"/>
    </location>
    <ligand>
        <name>heme c</name>
        <dbReference type="ChEBI" id="CHEBI:61717"/>
        <label>2</label>
    </ligand>
    <ligandPart>
        <name>Fe</name>
        <dbReference type="ChEBI" id="CHEBI:18248"/>
    </ligandPart>
</feature>
<dbReference type="InterPro" id="IPR036909">
    <property type="entry name" value="Cyt_c-like_dom_sf"/>
</dbReference>
<evidence type="ECO:0000313" key="21">
    <source>
        <dbReference type="Proteomes" id="UP000450676"/>
    </source>
</evidence>
<feature type="binding site" description="axial binding residue" evidence="17">
    <location>
        <position position="116"/>
    </location>
    <ligand>
        <name>heme c</name>
        <dbReference type="ChEBI" id="CHEBI:61717"/>
        <label>1</label>
    </ligand>
    <ligandPart>
        <name>Fe</name>
        <dbReference type="ChEBI" id="CHEBI:18248"/>
    </ligandPart>
</feature>
<feature type="binding site" description="covalent" evidence="16">
    <location>
        <position position="78"/>
    </location>
    <ligand>
        <name>heme c</name>
        <dbReference type="ChEBI" id="CHEBI:61717"/>
        <label>1</label>
    </ligand>
</feature>
<evidence type="ECO:0000256" key="8">
    <source>
        <dbReference type="ARBA" id="ARBA00022764"/>
    </source>
</evidence>
<feature type="binding site" description="covalent" evidence="16">
    <location>
        <position position="182"/>
    </location>
    <ligand>
        <name>heme c</name>
        <dbReference type="ChEBI" id="CHEBI:61717"/>
        <label>2</label>
    </ligand>
</feature>
<dbReference type="GO" id="GO:0020037">
    <property type="term" value="F:heme binding"/>
    <property type="evidence" value="ECO:0007669"/>
    <property type="project" value="InterPro"/>
</dbReference>
<dbReference type="GO" id="GO:0042597">
    <property type="term" value="C:periplasmic space"/>
    <property type="evidence" value="ECO:0007669"/>
    <property type="project" value="UniProtKB-SubCell"/>
</dbReference>
<dbReference type="InterPro" id="IPR025710">
    <property type="entry name" value="SoxA"/>
</dbReference>
<feature type="binding site" description="covalent" evidence="16">
    <location>
        <position position="81"/>
    </location>
    <ligand>
        <name>heme c</name>
        <dbReference type="ChEBI" id="CHEBI:61717"/>
        <label>1</label>
    </ligand>
</feature>
<reference evidence="20 21" key="1">
    <citation type="submission" date="2019-12" db="EMBL/GenBank/DDBJ databases">
        <title>Novel species isolated from a subtropical stream in China.</title>
        <authorList>
            <person name="Lu H."/>
        </authorList>
    </citation>
    <scope>NUCLEOTIDE SEQUENCE [LARGE SCALE GENOMIC DNA]</scope>
    <source>
        <strain evidence="20 21">FT127W</strain>
    </source>
</reference>
<dbReference type="NCBIfam" id="TIGR04484">
    <property type="entry name" value="thiosulf_SoxA"/>
    <property type="match status" value="1"/>
</dbReference>
<dbReference type="PROSITE" id="PS51007">
    <property type="entry name" value="CYTC"/>
    <property type="match status" value="2"/>
</dbReference>
<dbReference type="GO" id="GO:0016740">
    <property type="term" value="F:transferase activity"/>
    <property type="evidence" value="ECO:0007669"/>
    <property type="project" value="UniProtKB-KW"/>
</dbReference>
<dbReference type="EC" id="2.8.5.2" evidence="14"/>
<keyword evidence="8 14" id="KW-0574">Periplasm</keyword>
<feature type="signal peptide" evidence="18">
    <location>
        <begin position="1"/>
        <end position="26"/>
    </location>
</feature>
<evidence type="ECO:0000256" key="15">
    <source>
        <dbReference type="PIRSR" id="PIRSR038455-1"/>
    </source>
</evidence>
<dbReference type="GO" id="GO:0016669">
    <property type="term" value="F:oxidoreductase activity, acting on a sulfur group of donors, cytochrome as acceptor"/>
    <property type="evidence" value="ECO:0007669"/>
    <property type="project" value="InterPro"/>
</dbReference>
<keyword evidence="3 14" id="KW-0813">Transport</keyword>
<organism evidence="20 21">
    <name type="scientific">Pseudoduganella aquatica</name>
    <dbReference type="NCBI Taxonomy" id="2660641"/>
    <lineage>
        <taxon>Bacteria</taxon>
        <taxon>Pseudomonadati</taxon>
        <taxon>Pseudomonadota</taxon>
        <taxon>Betaproteobacteria</taxon>
        <taxon>Burkholderiales</taxon>
        <taxon>Oxalobacteraceae</taxon>
        <taxon>Telluria group</taxon>
        <taxon>Pseudoduganella</taxon>
    </lineage>
</organism>
<comment type="similarity">
    <text evidence="11 14">Belongs to the SoxA family.</text>
</comment>
<evidence type="ECO:0000256" key="1">
    <source>
        <dbReference type="ARBA" id="ARBA00004418"/>
    </source>
</evidence>
<feature type="chain" id="PRO_5031279479" description="SoxAX cytochrome complex subunit A" evidence="18">
    <location>
        <begin position="27"/>
        <end position="263"/>
    </location>
</feature>
<dbReference type="GO" id="GO:0009055">
    <property type="term" value="F:electron transfer activity"/>
    <property type="evidence" value="ECO:0007669"/>
    <property type="project" value="InterPro"/>
</dbReference>
<feature type="domain" description="Cytochrome c" evidence="19">
    <location>
        <begin position="159"/>
        <end position="251"/>
    </location>
</feature>
<keyword evidence="7 18" id="KW-0732">Signal</keyword>
<dbReference type="GO" id="GO:0070069">
    <property type="term" value="C:cytochrome complex"/>
    <property type="evidence" value="ECO:0007669"/>
    <property type="project" value="InterPro"/>
</dbReference>
<comment type="caution">
    <text evidence="20">The sequence shown here is derived from an EMBL/GenBank/DDBJ whole genome shotgun (WGS) entry which is preliminary data.</text>
</comment>
<evidence type="ECO:0000256" key="17">
    <source>
        <dbReference type="PIRSR" id="PIRSR038455-3"/>
    </source>
</evidence>
<comment type="subunit">
    <text evidence="2 14">Heterodimer of SoxA and SoxX.</text>
</comment>
<feature type="binding site" description="axial binding residue" evidence="17">
    <location>
        <position position="82"/>
    </location>
    <ligand>
        <name>heme c</name>
        <dbReference type="ChEBI" id="CHEBI:61717"/>
        <label>1</label>
    </ligand>
    <ligandPart>
        <name>Fe</name>
        <dbReference type="ChEBI" id="CHEBI:18248"/>
    </ligandPart>
</feature>
<comment type="catalytic activity">
    <reaction evidence="12 14">
        <text>L-cysteinyl-[SoxY protein] + thiosulfate + 2 Fe(III)-[cytochrome c] = S-sulfosulfanyl-L-cysteinyl-[SoxY protein] + 2 Fe(II)-[cytochrome c] + 2 H(+)</text>
        <dbReference type="Rhea" id="RHEA:56720"/>
        <dbReference type="Rhea" id="RHEA-COMP:10350"/>
        <dbReference type="Rhea" id="RHEA-COMP:14328"/>
        <dbReference type="Rhea" id="RHEA-COMP:14399"/>
        <dbReference type="Rhea" id="RHEA-COMP:14691"/>
        <dbReference type="ChEBI" id="CHEBI:15378"/>
        <dbReference type="ChEBI" id="CHEBI:29033"/>
        <dbReference type="ChEBI" id="CHEBI:29034"/>
        <dbReference type="ChEBI" id="CHEBI:29950"/>
        <dbReference type="ChEBI" id="CHEBI:33542"/>
        <dbReference type="ChEBI" id="CHEBI:139321"/>
        <dbReference type="EC" id="2.8.5.2"/>
    </reaction>
</comment>
<dbReference type="Gene3D" id="1.10.760.10">
    <property type="entry name" value="Cytochrome c-like domain"/>
    <property type="match status" value="2"/>
</dbReference>
<evidence type="ECO:0000256" key="7">
    <source>
        <dbReference type="ARBA" id="ARBA00022729"/>
    </source>
</evidence>
<keyword evidence="6 14" id="KW-0479">Metal-binding</keyword>
<feature type="binding site" evidence="16">
    <location>
        <position position="220"/>
    </location>
    <ligand>
        <name>substrate</name>
    </ligand>
</feature>
<proteinExistence type="inferred from homology"/>
<dbReference type="AlphaFoldDB" id="A0A7X4KP95"/>
<feature type="active site" description="Cysteine persulfide intermediate" evidence="15">
    <location>
        <position position="224"/>
    </location>
</feature>
<dbReference type="GO" id="GO:0046872">
    <property type="term" value="F:metal ion binding"/>
    <property type="evidence" value="ECO:0007669"/>
    <property type="project" value="UniProtKB-KW"/>
</dbReference>
<gene>
    <name evidence="20" type="primary">soxA</name>
    <name evidence="20" type="ORF">GTP77_22335</name>
</gene>
<keyword evidence="4 14" id="KW-0349">Heme</keyword>
<evidence type="ECO:0000256" key="10">
    <source>
        <dbReference type="ARBA" id="ARBA00023004"/>
    </source>
</evidence>
<accession>A0A7X4KP95</accession>
<evidence type="ECO:0000256" key="11">
    <source>
        <dbReference type="ARBA" id="ARBA00025746"/>
    </source>
</evidence>
<evidence type="ECO:0000256" key="5">
    <source>
        <dbReference type="ARBA" id="ARBA00022679"/>
    </source>
</evidence>
<dbReference type="PROSITE" id="PS51257">
    <property type="entry name" value="PROKAR_LIPOPROTEIN"/>
    <property type="match status" value="1"/>
</dbReference>
<dbReference type="Pfam" id="PF21342">
    <property type="entry name" value="SoxA-TsdA_cyt-c"/>
    <property type="match status" value="2"/>
</dbReference>
<keyword evidence="9 14" id="KW-0249">Electron transport</keyword>
<evidence type="ECO:0000313" key="20">
    <source>
        <dbReference type="EMBL" id="MYN10063.1"/>
    </source>
</evidence>
<name>A0A7X4KP95_9BURK</name>
<evidence type="ECO:0000256" key="3">
    <source>
        <dbReference type="ARBA" id="ARBA00022448"/>
    </source>
</evidence>
<comment type="cofactor">
    <cofactor evidence="16">
        <name>heme</name>
        <dbReference type="ChEBI" id="CHEBI:30413"/>
    </cofactor>
    <text evidence="16">Binds 2 heme groups per subunit.</text>
</comment>
<protein>
    <recommendedName>
        <fullName evidence="14">SoxAX cytochrome complex subunit A</fullName>
        <ecNumber evidence="14">2.8.5.2</ecNumber>
    </recommendedName>
    <alternativeName>
        <fullName evidence="14">Protein SoxA</fullName>
    </alternativeName>
    <alternativeName>
        <fullName evidence="14">Sulfur oxidizing protein A</fullName>
    </alternativeName>
    <alternativeName>
        <fullName evidence="14">Thiosulfate-oxidizing multienzyme system protein SoxA</fullName>
    </alternativeName>
</protein>